<keyword evidence="2" id="KW-1185">Reference proteome</keyword>
<gene>
    <name evidence="1" type="ORF">SCHCODRAFT_114781</name>
</gene>
<dbReference type="GeneID" id="9588652"/>
<dbReference type="Proteomes" id="UP000007431">
    <property type="component" value="Unassembled WGS sequence"/>
</dbReference>
<dbReference type="VEuPathDB" id="FungiDB:SCHCODRAFT_02642480"/>
<name>D8QLQ8_SCHCM</name>
<dbReference type="HOGENOM" id="CLU_1571549_0_0_1"/>
<evidence type="ECO:0000313" key="1">
    <source>
        <dbReference type="EMBL" id="EFI91070.1"/>
    </source>
</evidence>
<protein>
    <submittedName>
        <fullName evidence="1">Uncharacterized protein</fullName>
    </submittedName>
</protein>
<organism evidence="2">
    <name type="scientific">Schizophyllum commune (strain H4-8 / FGSC 9210)</name>
    <name type="common">Split gill fungus</name>
    <dbReference type="NCBI Taxonomy" id="578458"/>
    <lineage>
        <taxon>Eukaryota</taxon>
        <taxon>Fungi</taxon>
        <taxon>Dikarya</taxon>
        <taxon>Basidiomycota</taxon>
        <taxon>Agaricomycotina</taxon>
        <taxon>Agaricomycetes</taxon>
        <taxon>Agaricomycetidae</taxon>
        <taxon>Agaricales</taxon>
        <taxon>Schizophyllaceae</taxon>
        <taxon>Schizophyllum</taxon>
    </lineage>
</organism>
<dbReference type="KEGG" id="scm:SCHCO_02642480"/>
<dbReference type="AlphaFoldDB" id="D8QLQ8"/>
<reference evidence="1 2" key="1">
    <citation type="journal article" date="2010" name="Nat. Biotechnol.">
        <title>Genome sequence of the model mushroom Schizophyllum commune.</title>
        <authorList>
            <person name="Ohm R.A."/>
            <person name="de Jong J.F."/>
            <person name="Lugones L.G."/>
            <person name="Aerts A."/>
            <person name="Kothe E."/>
            <person name="Stajich J.E."/>
            <person name="de Vries R.P."/>
            <person name="Record E."/>
            <person name="Levasseur A."/>
            <person name="Baker S.E."/>
            <person name="Bartholomew K.A."/>
            <person name="Coutinho P.M."/>
            <person name="Erdmann S."/>
            <person name="Fowler T.J."/>
            <person name="Gathman A.C."/>
            <person name="Lombard V."/>
            <person name="Henrissat B."/>
            <person name="Knabe N."/>
            <person name="Kuees U."/>
            <person name="Lilly W.W."/>
            <person name="Lindquist E."/>
            <person name="Lucas S."/>
            <person name="Magnuson J.K."/>
            <person name="Piumi F."/>
            <person name="Raudaskoski M."/>
            <person name="Salamov A."/>
            <person name="Schmutz J."/>
            <person name="Schwarze F.W.M.R."/>
            <person name="vanKuyk P.A."/>
            <person name="Horton J.S."/>
            <person name="Grigoriev I.V."/>
            <person name="Woesten H.A.B."/>
        </authorList>
    </citation>
    <scope>NUCLEOTIDE SEQUENCE [LARGE SCALE GENOMIC DNA]</scope>
    <source>
        <strain evidence="2">H4-8 / FGSC 9210</strain>
    </source>
</reference>
<dbReference type="EMBL" id="GL377319">
    <property type="protein sequence ID" value="EFI91070.1"/>
    <property type="molecule type" value="Genomic_DNA"/>
</dbReference>
<proteinExistence type="predicted"/>
<feature type="non-terminal residue" evidence="1">
    <location>
        <position position="170"/>
    </location>
</feature>
<dbReference type="InParanoid" id="D8QLQ8"/>
<evidence type="ECO:0000313" key="2">
    <source>
        <dbReference type="Proteomes" id="UP000007431"/>
    </source>
</evidence>
<accession>D8QLQ8</accession>
<sequence>MTSPFARAADKLAYHQQTCVSPAYLRAPNRLRPQLVSRGVPSLGHAMRTQPSCARRIQSQLREAYLASAARGRSLARLCEAAAFPGRARQSQVPTTHRLSHKVTALRTPHYHSSGASCEMSHRRSPAMPCPVSGSMDCTIARSLHELYLAARYTSSIPPTLHDVNPADAR</sequence>